<organism evidence="5 6">
    <name type="scientific">Mesorhizobium australicum</name>
    <dbReference type="NCBI Taxonomy" id="536018"/>
    <lineage>
        <taxon>Bacteria</taxon>
        <taxon>Pseudomonadati</taxon>
        <taxon>Pseudomonadota</taxon>
        <taxon>Alphaproteobacteria</taxon>
        <taxon>Hyphomicrobiales</taxon>
        <taxon>Phyllobacteriaceae</taxon>
        <taxon>Mesorhizobium</taxon>
    </lineage>
</organism>
<keyword evidence="1" id="KW-0479">Metal-binding</keyword>
<dbReference type="PROSITE" id="PS00498">
    <property type="entry name" value="TYROSINASE_2"/>
    <property type="match status" value="1"/>
</dbReference>
<accession>A0A1X7PSQ5</accession>
<dbReference type="InterPro" id="IPR050316">
    <property type="entry name" value="Tyrosinase/Hemocyanin"/>
</dbReference>
<dbReference type="PRINTS" id="PR00092">
    <property type="entry name" value="TYROSINASE"/>
</dbReference>
<evidence type="ECO:0000313" key="6">
    <source>
        <dbReference type="Proteomes" id="UP000193083"/>
    </source>
</evidence>
<dbReference type="GO" id="GO:0046872">
    <property type="term" value="F:metal ion binding"/>
    <property type="evidence" value="ECO:0007669"/>
    <property type="project" value="UniProtKB-KW"/>
</dbReference>
<dbReference type="EMBL" id="FXBL01000004">
    <property type="protein sequence ID" value="SMH55218.1"/>
    <property type="molecule type" value="Genomic_DNA"/>
</dbReference>
<dbReference type="PROSITE" id="PS00497">
    <property type="entry name" value="TYROSINASE_1"/>
    <property type="match status" value="1"/>
</dbReference>
<keyword evidence="2" id="KW-0186">Copper</keyword>
<dbReference type="GO" id="GO:0016491">
    <property type="term" value="F:oxidoreductase activity"/>
    <property type="evidence" value="ECO:0007669"/>
    <property type="project" value="InterPro"/>
</dbReference>
<sequence>MARIRRDVAKLGAGWNPTLEWYALAVEALLQRPITDPTSWTYLAAIHGMDPGGWVSNGVISPSAPLPSPSQRATMWDQCQHGGWFFLPWHRGYLAALEAVVAQTVADLGGPDDWALPYWNYLDASNPNRANMPAPFTAATMPNGRPNPLAAPPRVSTQLNLARISLAAMSETRFTSAPGTLGFGGGATGFLHFGGATGAVEQDPHNIVHVMIGGFMGDPDYAGLDPIFWLHHCNVDRLWAAWLTWAGNVQENGAAWTGGPFPRQFQMPDPAGNLAVFTPGDTLPGGALAPTYDDLTAGTGGPTLVAGVGGAAMPATLSSVPPPPSQLLGSNDGRVVVGASPAATRVALAPEAASPAALAPRRIFLNLENIKGTAPSGTLAISVGVPSAGTVPAVAPAPVKTVSLFGLAKATRSDGPHAGNGLGAVIDITDLARRLMERTGAGLEQLDVRVEQVDGAPASEITIEKVTVVSQPGG</sequence>
<reference evidence="5 6" key="1">
    <citation type="submission" date="2017-04" db="EMBL/GenBank/DDBJ databases">
        <authorList>
            <person name="Afonso C.L."/>
            <person name="Miller P.J."/>
            <person name="Scott M.A."/>
            <person name="Spackman E."/>
            <person name="Goraichik I."/>
            <person name="Dimitrov K.M."/>
            <person name="Suarez D.L."/>
            <person name="Swayne D.E."/>
        </authorList>
    </citation>
    <scope>NUCLEOTIDE SEQUENCE [LARGE SCALE GENOMIC DNA]</scope>
    <source>
        <strain evidence="5 6">B5P</strain>
    </source>
</reference>
<dbReference type="SUPFAM" id="SSF48056">
    <property type="entry name" value="Di-copper centre-containing domain"/>
    <property type="match status" value="1"/>
</dbReference>
<evidence type="ECO:0000259" key="3">
    <source>
        <dbReference type="PROSITE" id="PS00497"/>
    </source>
</evidence>
<dbReference type="PANTHER" id="PTHR11474">
    <property type="entry name" value="TYROSINASE FAMILY MEMBER"/>
    <property type="match status" value="1"/>
</dbReference>
<dbReference type="Pfam" id="PF25271">
    <property type="entry name" value="DUF7868"/>
    <property type="match status" value="1"/>
</dbReference>
<protein>
    <submittedName>
        <fullName evidence="5">Tyrosinase</fullName>
    </submittedName>
</protein>
<keyword evidence="6" id="KW-1185">Reference proteome</keyword>
<dbReference type="Proteomes" id="UP000193083">
    <property type="component" value="Unassembled WGS sequence"/>
</dbReference>
<evidence type="ECO:0000259" key="4">
    <source>
        <dbReference type="PROSITE" id="PS00498"/>
    </source>
</evidence>
<name>A0A1X7PSQ5_9HYPH</name>
<dbReference type="InterPro" id="IPR057190">
    <property type="entry name" value="DUF7868"/>
</dbReference>
<feature type="domain" description="Tyrosinase copper-binding" evidence="3">
    <location>
        <begin position="81"/>
        <end position="98"/>
    </location>
</feature>
<dbReference type="PANTHER" id="PTHR11474:SF76">
    <property type="entry name" value="SHKT DOMAIN-CONTAINING PROTEIN"/>
    <property type="match status" value="1"/>
</dbReference>
<feature type="domain" description="Tyrosinase copper-binding" evidence="4">
    <location>
        <begin position="225"/>
        <end position="236"/>
    </location>
</feature>
<dbReference type="RefSeq" id="WP_085466885.1">
    <property type="nucleotide sequence ID" value="NZ_FXBL01000004.1"/>
</dbReference>
<dbReference type="AlphaFoldDB" id="A0A1X7PSQ5"/>
<dbReference type="InterPro" id="IPR008922">
    <property type="entry name" value="Di-copper_centre_dom_sf"/>
</dbReference>
<dbReference type="Pfam" id="PF00264">
    <property type="entry name" value="Tyrosinase"/>
    <property type="match status" value="1"/>
</dbReference>
<evidence type="ECO:0000256" key="1">
    <source>
        <dbReference type="ARBA" id="ARBA00022723"/>
    </source>
</evidence>
<dbReference type="Gene3D" id="1.10.1280.10">
    <property type="entry name" value="Di-copper center containing domain from catechol oxidase"/>
    <property type="match status" value="1"/>
</dbReference>
<gene>
    <name evidence="5" type="ORF">SAMN02982922_5287</name>
</gene>
<evidence type="ECO:0000313" key="5">
    <source>
        <dbReference type="EMBL" id="SMH55218.1"/>
    </source>
</evidence>
<proteinExistence type="predicted"/>
<evidence type="ECO:0000256" key="2">
    <source>
        <dbReference type="ARBA" id="ARBA00023008"/>
    </source>
</evidence>
<dbReference type="InterPro" id="IPR002227">
    <property type="entry name" value="Tyrosinase_Cu-bd"/>
</dbReference>
<dbReference type="OrthoDB" id="2874181at2"/>